<feature type="compositionally biased region" description="Polar residues" evidence="5">
    <location>
        <begin position="660"/>
        <end position="679"/>
    </location>
</feature>
<feature type="region of interest" description="Disordered" evidence="5">
    <location>
        <begin position="41"/>
        <end position="62"/>
    </location>
</feature>
<comment type="caution">
    <text evidence="7">The sequence shown here is derived from an EMBL/GenBank/DDBJ whole genome shotgun (WGS) entry which is preliminary data.</text>
</comment>
<feature type="compositionally biased region" description="Polar residues" evidence="5">
    <location>
        <begin position="493"/>
        <end position="503"/>
    </location>
</feature>
<accession>A0A5J4YHK3</accession>
<feature type="compositionally biased region" description="Basic and acidic residues" evidence="5">
    <location>
        <begin position="540"/>
        <end position="551"/>
    </location>
</feature>
<evidence type="ECO:0000313" key="7">
    <source>
        <dbReference type="EMBL" id="KAA8490936.1"/>
    </source>
</evidence>
<evidence type="ECO:0000313" key="8">
    <source>
        <dbReference type="Proteomes" id="UP000324585"/>
    </source>
</evidence>
<evidence type="ECO:0000259" key="6">
    <source>
        <dbReference type="PROSITE" id="PS51519"/>
    </source>
</evidence>
<feature type="compositionally biased region" description="Basic and acidic residues" evidence="5">
    <location>
        <begin position="445"/>
        <end position="460"/>
    </location>
</feature>
<dbReference type="AlphaFoldDB" id="A0A5J4YHK3"/>
<keyword evidence="4" id="KW-0539">Nucleus</keyword>
<organism evidence="7 8">
    <name type="scientific">Porphyridium purpureum</name>
    <name type="common">Red alga</name>
    <name type="synonym">Porphyridium cruentum</name>
    <dbReference type="NCBI Taxonomy" id="35688"/>
    <lineage>
        <taxon>Eukaryota</taxon>
        <taxon>Rhodophyta</taxon>
        <taxon>Bangiophyceae</taxon>
        <taxon>Porphyridiales</taxon>
        <taxon>Porphyridiaceae</taxon>
        <taxon>Porphyridium</taxon>
    </lineage>
</organism>
<feature type="region of interest" description="Disordered" evidence="5">
    <location>
        <begin position="481"/>
        <end position="599"/>
    </location>
</feature>
<keyword evidence="1" id="KW-0805">Transcription regulation</keyword>
<evidence type="ECO:0000256" key="1">
    <source>
        <dbReference type="ARBA" id="ARBA00023015"/>
    </source>
</evidence>
<sequence length="1025" mass="110359">MNASLPARHAARSHCMVLLSVRIPISCGRVEKLRVRTEARAARRRARMHRQEGRSTTAAHGLEAFRNVRAGGAEDTAGAAAAPHAADTSAMLAHEPTQSSFLAAQREKMMLRGADDPMWRSQGAINQLGLVDWLTDTLGGPDPHGDAMLSAHSVLSIFHTEYNLYATDSHHADPDAAEAGSNNLADPMRLVVPGSRNSTVDMCVDALSDRFLASASLSASMGGCAMMSTGSRDFPQAMGDNSAGMSSSGMPNGFAAHGLAAASEAAQGATTGQHSAQDSSVVHHAGTTATAAASMTVSLFIDPSVTIDSAVRVIIWTTSGVEIAEAHGTQCNLFQVRLRDLNLHAASAQNGSTIQVFIAGGAQSVDWAHVSMFLAVSSAAFGDLLSTSALSPQPQQAGDVFLVASMHESELRQAYAERYMLPPNTHAQPTLPTEASATSLGVRHVFGDHGTHDDVHDESGQRGSEGDLAINEHDVARPALAPNNRLSERPTAAQPSPSIQTDYSMRPARGNYVVNDVSPAKRRLSTPVTDSRNRAKHEPRKQQSDQSHEDAQPQFLNTSPRAGFSARSSGAKRGMLSQRGVILTPETTSPSSSATGQDMYRNEEGMQAFDGHERLVSKAKAALAKANSLVVQHPSAQNQSKHILHGQQQQEQQQEQQQQPPSLSLSLRDQLHLESTSAHGSFRSRKRQQWRVVEDKDDAEDYDDALDLDLELDVDIHGSIWPPSSDRIHIADMDADQLPSGGLSSGGWLRSTRTESEYHSGSIARLFRCGIPLADFDNEDEFSSGDASSSDHEPVARVLTGSQKGPFRGLGATRNLSGTPSKCPNQHQTQIQQLLLQGESDSLGRFSEQSNDELAGQSPFVPQLPSTPLSISHELSPWLLAHAPETTYGGGPDIHAHAECLSDALIAQIGRTTLSNVQQRLAAMGGKKRKYLESIGRLDLLGLVMYSRAQLASELDISITLTKKLFRTCGFKSWPYRKLNTLRERLCNAERALTVDPASSSLALDQIHAISQAYRTTVRDSMIQE</sequence>
<feature type="domain" description="RWP-RK" evidence="6">
    <location>
        <begin position="917"/>
        <end position="1002"/>
    </location>
</feature>
<evidence type="ECO:0000256" key="5">
    <source>
        <dbReference type="SAM" id="MobiDB-lite"/>
    </source>
</evidence>
<feature type="region of interest" description="Disordered" evidence="5">
    <location>
        <begin position="632"/>
        <end position="698"/>
    </location>
</feature>
<proteinExistence type="predicted"/>
<evidence type="ECO:0000256" key="2">
    <source>
        <dbReference type="ARBA" id="ARBA00023125"/>
    </source>
</evidence>
<evidence type="ECO:0000256" key="4">
    <source>
        <dbReference type="ARBA" id="ARBA00023242"/>
    </source>
</evidence>
<evidence type="ECO:0000256" key="3">
    <source>
        <dbReference type="ARBA" id="ARBA00023163"/>
    </source>
</evidence>
<feature type="compositionally biased region" description="Low complexity" evidence="5">
    <location>
        <begin position="647"/>
        <end position="659"/>
    </location>
</feature>
<protein>
    <recommendedName>
        <fullName evidence="6">RWP-RK domain-containing protein</fullName>
    </recommendedName>
</protein>
<dbReference type="InterPro" id="IPR003035">
    <property type="entry name" value="RWP-RK_dom"/>
</dbReference>
<dbReference type="PROSITE" id="PS51519">
    <property type="entry name" value="RWP_RK"/>
    <property type="match status" value="1"/>
</dbReference>
<keyword evidence="8" id="KW-1185">Reference proteome</keyword>
<keyword evidence="2" id="KW-0238">DNA-binding</keyword>
<gene>
    <name evidence="7" type="ORF">FVE85_9828</name>
</gene>
<reference evidence="8" key="1">
    <citation type="journal article" date="2019" name="Nat. Commun.">
        <title>Expansion of phycobilisome linker gene families in mesophilic red algae.</title>
        <authorList>
            <person name="Lee J."/>
            <person name="Kim D."/>
            <person name="Bhattacharya D."/>
            <person name="Yoon H.S."/>
        </authorList>
    </citation>
    <scope>NUCLEOTIDE SEQUENCE [LARGE SCALE GENOMIC DNA]</scope>
    <source>
        <strain evidence="8">CCMP 1328</strain>
    </source>
</reference>
<keyword evidence="3" id="KW-0804">Transcription</keyword>
<dbReference type="EMBL" id="VRMN01000017">
    <property type="protein sequence ID" value="KAA8490936.1"/>
    <property type="molecule type" value="Genomic_DNA"/>
</dbReference>
<name>A0A5J4YHK3_PORPP</name>
<feature type="compositionally biased region" description="Low complexity" evidence="5">
    <location>
        <begin position="584"/>
        <end position="595"/>
    </location>
</feature>
<dbReference type="GO" id="GO:0003677">
    <property type="term" value="F:DNA binding"/>
    <property type="evidence" value="ECO:0007669"/>
    <property type="project" value="UniProtKB-KW"/>
</dbReference>
<feature type="region of interest" description="Disordered" evidence="5">
    <location>
        <begin position="445"/>
        <end position="466"/>
    </location>
</feature>
<dbReference type="Proteomes" id="UP000324585">
    <property type="component" value="Unassembled WGS sequence"/>
</dbReference>